<gene>
    <name evidence="1" type="ORF">VHEMI05560</name>
</gene>
<protein>
    <submittedName>
        <fullName evidence="1">Uncharacterized protein</fullName>
    </submittedName>
</protein>
<reference evidence="1 2" key="1">
    <citation type="journal article" date="2015" name="Genome Announc.">
        <title>Draft Genome Sequence and Gene Annotation of the Entomopathogenic Fungus Verticillium hemipterigenum.</title>
        <authorList>
            <person name="Horn F."/>
            <person name="Habel A."/>
            <person name="Scharf D.H."/>
            <person name="Dworschak J."/>
            <person name="Brakhage A.A."/>
            <person name="Guthke R."/>
            <person name="Hertweck C."/>
            <person name="Linde J."/>
        </authorList>
    </citation>
    <scope>NUCLEOTIDE SEQUENCE [LARGE SCALE GENOMIC DNA]</scope>
</reference>
<evidence type="ECO:0000313" key="2">
    <source>
        <dbReference type="Proteomes" id="UP000039046"/>
    </source>
</evidence>
<accession>A0A0A1TH04</accession>
<dbReference type="HOGENOM" id="CLU_1152435_0_0_1"/>
<dbReference type="EMBL" id="CDHN01000003">
    <property type="protein sequence ID" value="CEJ89735.1"/>
    <property type="molecule type" value="Genomic_DNA"/>
</dbReference>
<evidence type="ECO:0000313" key="1">
    <source>
        <dbReference type="EMBL" id="CEJ89735.1"/>
    </source>
</evidence>
<proteinExistence type="predicted"/>
<organism evidence="1 2">
    <name type="scientific">[Torrubiella] hemipterigena</name>
    <dbReference type="NCBI Taxonomy" id="1531966"/>
    <lineage>
        <taxon>Eukaryota</taxon>
        <taxon>Fungi</taxon>
        <taxon>Dikarya</taxon>
        <taxon>Ascomycota</taxon>
        <taxon>Pezizomycotina</taxon>
        <taxon>Sordariomycetes</taxon>
        <taxon>Hypocreomycetidae</taxon>
        <taxon>Hypocreales</taxon>
        <taxon>Clavicipitaceae</taxon>
        <taxon>Clavicipitaceae incertae sedis</taxon>
        <taxon>'Torrubiella' clade</taxon>
    </lineage>
</organism>
<name>A0A0A1TH04_9HYPO</name>
<dbReference type="AlphaFoldDB" id="A0A0A1TH04"/>
<dbReference type="Proteomes" id="UP000039046">
    <property type="component" value="Unassembled WGS sequence"/>
</dbReference>
<keyword evidence="2" id="KW-1185">Reference proteome</keyword>
<sequence length="241" mass="27816">MMSTLAYYELGQDNRYIFTSDERATIALLQQSKHLALPIRTGLCEFNGHATYGYLQGFAKQAKTLALVVASTTHREAADGIFETQLLFKQPSRRCRLRQLPPGTWGEIVLDSAWTDVEDVCSRGPVTLDPIMTATRTHNRQNLYYLQHPDYDNMPISVQTFEERQPDGSWTQICAERLYTRRYDFPAYRTVPEWRYELNDLESKLLAAFFIPHNVELAAQGTYTVDEAGKLSTRFPFHYRT</sequence>